<dbReference type="Pfam" id="PF05437">
    <property type="entry name" value="AzlD"/>
    <property type="match status" value="1"/>
</dbReference>
<evidence type="ECO:0000256" key="1">
    <source>
        <dbReference type="SAM" id="Phobius"/>
    </source>
</evidence>
<proteinExistence type="predicted"/>
<name>F7R210_9LACO</name>
<accession>F7R210</accession>
<evidence type="ECO:0000313" key="3">
    <source>
        <dbReference type="Proteomes" id="UP000002971"/>
    </source>
</evidence>
<keyword evidence="1" id="KW-0472">Membrane</keyword>
<organism evidence="2 3">
    <name type="scientific">Ligilactobacillus ruminis SPM0211</name>
    <dbReference type="NCBI Taxonomy" id="1040964"/>
    <lineage>
        <taxon>Bacteria</taxon>
        <taxon>Bacillati</taxon>
        <taxon>Bacillota</taxon>
        <taxon>Bacilli</taxon>
        <taxon>Lactobacillales</taxon>
        <taxon>Lactobacillaceae</taxon>
        <taxon>Ligilactobacillus</taxon>
    </lineage>
</organism>
<dbReference type="InterPro" id="IPR008407">
    <property type="entry name" value="Brnchd-chn_aa_trnsp_AzlD"/>
</dbReference>
<evidence type="ECO:0000313" key="2">
    <source>
        <dbReference type="EMBL" id="EGM51027.1"/>
    </source>
</evidence>
<protein>
    <submittedName>
        <fullName evidence="2">Branched-chain amino acid ABC superfamily ATP binding cassette transporter</fullName>
    </submittedName>
</protein>
<feature type="transmembrane region" description="Helical" evidence="1">
    <location>
        <begin position="64"/>
        <end position="86"/>
    </location>
</feature>
<comment type="caution">
    <text evidence="2">The sequence shown here is derived from an EMBL/GenBank/DDBJ whole genome shotgun (WGS) entry which is preliminary data.</text>
</comment>
<dbReference type="AlphaFoldDB" id="F7R210"/>
<dbReference type="EMBL" id="AFOJ01000006">
    <property type="protein sequence ID" value="EGM51027.1"/>
    <property type="molecule type" value="Genomic_DNA"/>
</dbReference>
<keyword evidence="1" id="KW-1133">Transmembrane helix</keyword>
<reference evidence="2 3" key="1">
    <citation type="journal article" date="2011" name="J. Bacteriol.">
        <title>Genome Sequence of Lactobacillus ruminis SPM0211, Isolated from a Fecal Sample from a Healthy Korean.</title>
        <authorList>
            <person name="Lee S."/>
            <person name="Cho Y.J."/>
            <person name="Lee A.H."/>
            <person name="Chun J."/>
            <person name="Ha N.J."/>
            <person name="Ko G."/>
        </authorList>
    </citation>
    <scope>NUCLEOTIDE SEQUENCE [LARGE SCALE GENOMIC DNA]</scope>
    <source>
        <strain evidence="2 3">SPM0211</strain>
    </source>
</reference>
<dbReference type="Proteomes" id="UP000002971">
    <property type="component" value="Unassembled WGS sequence"/>
</dbReference>
<gene>
    <name evidence="2" type="ORF">LRU_01339</name>
</gene>
<feature type="transmembrane region" description="Helical" evidence="1">
    <location>
        <begin position="6"/>
        <end position="28"/>
    </location>
</feature>
<keyword evidence="1" id="KW-0812">Transmembrane</keyword>
<sequence length="124" mass="14609">MSTMDHFILILLSMLVAFGPRFIPLRIFSTREIPKWFNEWMKYVPVSLFTALVVKDVFMDTKTYTFVGCDYMAKILASVLVAIVAYRSRSMAFPLCWALSPLHCWQWHFQSERLIWLGLSRLFC</sequence>